<evidence type="ECO:0000313" key="2">
    <source>
        <dbReference type="Proteomes" id="UP000815677"/>
    </source>
</evidence>
<accession>A0ABQ0KYW8</accession>
<name>A0ABQ0KYW8_MYCCL</name>
<organism evidence="1 2">
    <name type="scientific">Mycena chlorophos</name>
    <name type="common">Agaric fungus</name>
    <name type="synonym">Agaricus chlorophos</name>
    <dbReference type="NCBI Taxonomy" id="658473"/>
    <lineage>
        <taxon>Eukaryota</taxon>
        <taxon>Fungi</taxon>
        <taxon>Dikarya</taxon>
        <taxon>Basidiomycota</taxon>
        <taxon>Agaricomycotina</taxon>
        <taxon>Agaricomycetes</taxon>
        <taxon>Agaricomycetidae</taxon>
        <taxon>Agaricales</taxon>
        <taxon>Marasmiineae</taxon>
        <taxon>Mycenaceae</taxon>
        <taxon>Mycena</taxon>
    </lineage>
</organism>
<dbReference type="EMBL" id="DF839050">
    <property type="protein sequence ID" value="GAT43462.1"/>
    <property type="molecule type" value="Genomic_DNA"/>
</dbReference>
<sequence length="128" mass="14780">MYASAEYAVDNTSPLSTYTLRRVKGHFQALLLWTSFCLKAHDHTSPRDPTPIMQIISQKILPLAPSLSYWTIDNSNRVFNCLQDAVAYADYHRIDRDRIRGSLDIRLVGAWAYGNTYVSWEKKKKNIQ</sequence>
<reference evidence="1" key="1">
    <citation type="submission" date="2014-09" db="EMBL/GenBank/DDBJ databases">
        <title>Genome sequence of the luminous mushroom Mycena chlorophos for searching fungal bioluminescence genes.</title>
        <authorList>
            <person name="Tanaka Y."/>
            <person name="Kasuga D."/>
            <person name="Oba Y."/>
            <person name="Hase S."/>
            <person name="Sato K."/>
            <person name="Oba Y."/>
            <person name="Sakakibara Y."/>
        </authorList>
    </citation>
    <scope>NUCLEOTIDE SEQUENCE</scope>
</reference>
<protein>
    <submittedName>
        <fullName evidence="1">Uncharacterized protein</fullName>
    </submittedName>
</protein>
<dbReference type="Proteomes" id="UP000815677">
    <property type="component" value="Unassembled WGS sequence"/>
</dbReference>
<gene>
    <name evidence="1" type="ORF">MCHLO_01140</name>
</gene>
<proteinExistence type="predicted"/>
<evidence type="ECO:0000313" key="1">
    <source>
        <dbReference type="EMBL" id="GAT43462.1"/>
    </source>
</evidence>
<keyword evidence="2" id="KW-1185">Reference proteome</keyword>